<evidence type="ECO:0000313" key="2">
    <source>
        <dbReference type="Proteomes" id="UP001172457"/>
    </source>
</evidence>
<comment type="caution">
    <text evidence="1">The sequence shown here is derived from an EMBL/GenBank/DDBJ whole genome shotgun (WGS) entry which is preliminary data.</text>
</comment>
<gene>
    <name evidence="1" type="ORF">OSB04_010973</name>
</gene>
<name>A0AA38TAA3_9ASTR</name>
<sequence>MGTMMLRFTTGMTVTWKEVLHVPNASKKLVSMGILMSEGYMMGFISRAVIFGPGGTLVYAEKVDDVFRLQLSEVVEILDSEISMIVTRCSLSSMYLFLRIG</sequence>
<protein>
    <submittedName>
        <fullName evidence="1">Uncharacterized protein</fullName>
    </submittedName>
</protein>
<organism evidence="1 2">
    <name type="scientific">Centaurea solstitialis</name>
    <name type="common">yellow star-thistle</name>
    <dbReference type="NCBI Taxonomy" id="347529"/>
    <lineage>
        <taxon>Eukaryota</taxon>
        <taxon>Viridiplantae</taxon>
        <taxon>Streptophyta</taxon>
        <taxon>Embryophyta</taxon>
        <taxon>Tracheophyta</taxon>
        <taxon>Spermatophyta</taxon>
        <taxon>Magnoliopsida</taxon>
        <taxon>eudicotyledons</taxon>
        <taxon>Gunneridae</taxon>
        <taxon>Pentapetalae</taxon>
        <taxon>asterids</taxon>
        <taxon>campanulids</taxon>
        <taxon>Asterales</taxon>
        <taxon>Asteraceae</taxon>
        <taxon>Carduoideae</taxon>
        <taxon>Cardueae</taxon>
        <taxon>Centaureinae</taxon>
        <taxon>Centaurea</taxon>
    </lineage>
</organism>
<proteinExistence type="predicted"/>
<reference evidence="1" key="1">
    <citation type="submission" date="2023-03" db="EMBL/GenBank/DDBJ databases">
        <title>Chromosome-scale reference genome and RAD-based genetic map of yellow starthistle (Centaurea solstitialis) reveal putative structural variation and QTLs associated with invader traits.</title>
        <authorList>
            <person name="Reatini B."/>
            <person name="Cang F.A."/>
            <person name="Jiang Q."/>
            <person name="Mckibben M.T.W."/>
            <person name="Barker M.S."/>
            <person name="Rieseberg L.H."/>
            <person name="Dlugosch K.M."/>
        </authorList>
    </citation>
    <scope>NUCLEOTIDE SEQUENCE</scope>
    <source>
        <strain evidence="1">CAN-66</strain>
        <tissue evidence="1">Leaf</tissue>
    </source>
</reference>
<dbReference type="Proteomes" id="UP001172457">
    <property type="component" value="Chromosome 3"/>
</dbReference>
<keyword evidence="2" id="KW-1185">Reference proteome</keyword>
<accession>A0AA38TAA3</accession>
<dbReference type="AlphaFoldDB" id="A0AA38TAA3"/>
<dbReference type="EMBL" id="JARYMX010000003">
    <property type="protein sequence ID" value="KAJ9556359.1"/>
    <property type="molecule type" value="Genomic_DNA"/>
</dbReference>
<evidence type="ECO:0000313" key="1">
    <source>
        <dbReference type="EMBL" id="KAJ9556359.1"/>
    </source>
</evidence>